<evidence type="ECO:0000256" key="13">
    <source>
        <dbReference type="ARBA" id="ARBA00068789"/>
    </source>
</evidence>
<comment type="subcellular location">
    <subcellularLocation>
        <location evidence="2">Cytoplasm</location>
        <location evidence="2">Cytosol</location>
    </subcellularLocation>
    <subcellularLocation>
        <location evidence="1">Nucleus</location>
    </subcellularLocation>
</comment>
<evidence type="ECO:0000259" key="16">
    <source>
        <dbReference type="PROSITE" id="PS50056"/>
    </source>
</evidence>
<comment type="catalytic activity">
    <reaction evidence="10">
        <text>O-phospho-L-seryl-[protein] + H2O = L-seryl-[protein] + phosphate</text>
        <dbReference type="Rhea" id="RHEA:20629"/>
        <dbReference type="Rhea" id="RHEA-COMP:9863"/>
        <dbReference type="Rhea" id="RHEA-COMP:11604"/>
        <dbReference type="ChEBI" id="CHEBI:15377"/>
        <dbReference type="ChEBI" id="CHEBI:29999"/>
        <dbReference type="ChEBI" id="CHEBI:43474"/>
        <dbReference type="ChEBI" id="CHEBI:83421"/>
        <dbReference type="EC" id="3.1.3.16"/>
    </reaction>
</comment>
<dbReference type="Proteomes" id="UP001152888">
    <property type="component" value="Unassembled WGS sequence"/>
</dbReference>
<evidence type="ECO:0000313" key="17">
    <source>
        <dbReference type="EMBL" id="CAH1970764.1"/>
    </source>
</evidence>
<dbReference type="InterPro" id="IPR057023">
    <property type="entry name" value="PTP-SAK"/>
</dbReference>
<dbReference type="FunFam" id="3.90.190.10:FF:000063">
    <property type="entry name" value="Dual specificity phosphatase 23"/>
    <property type="match status" value="1"/>
</dbReference>
<dbReference type="InterPro" id="IPR020422">
    <property type="entry name" value="TYR_PHOSPHATASE_DUAL_dom"/>
</dbReference>
<dbReference type="AlphaFoldDB" id="A0A9P0KAI8"/>
<dbReference type="GO" id="GO:0005634">
    <property type="term" value="C:nucleus"/>
    <property type="evidence" value="ECO:0007669"/>
    <property type="project" value="UniProtKB-SubCell"/>
</dbReference>
<dbReference type="EC" id="3.1.3.48" evidence="4"/>
<keyword evidence="18" id="KW-1185">Reference proteome</keyword>
<evidence type="ECO:0000256" key="4">
    <source>
        <dbReference type="ARBA" id="ARBA00013064"/>
    </source>
</evidence>
<comment type="function">
    <text evidence="12">Protein phosphatase that mediates dephosphorylation of proteins phosphorylated on Tyr and Ser/Thr residues. In vitro, it can dephosphorylate p44-ERK1 (MAPK3) but not p54 SAPK-beta (MAPK10) in vitro. Able to enhance activation of JNK and p38 (MAPK14).</text>
</comment>
<evidence type="ECO:0000256" key="10">
    <source>
        <dbReference type="ARBA" id="ARBA00047761"/>
    </source>
</evidence>
<dbReference type="SMART" id="SM00404">
    <property type="entry name" value="PTPc_motif"/>
    <property type="match status" value="1"/>
</dbReference>
<dbReference type="EMBL" id="CAKOFQ010006777">
    <property type="protein sequence ID" value="CAH1970764.1"/>
    <property type="molecule type" value="Genomic_DNA"/>
</dbReference>
<dbReference type="InterPro" id="IPR029021">
    <property type="entry name" value="Prot-tyrosine_phosphatase-like"/>
</dbReference>
<feature type="domain" description="Tyrosine specific protein phosphatases" evidence="16">
    <location>
        <begin position="95"/>
        <end position="159"/>
    </location>
</feature>
<evidence type="ECO:0000256" key="14">
    <source>
        <dbReference type="ARBA" id="ARBA00081937"/>
    </source>
</evidence>
<dbReference type="SUPFAM" id="SSF52799">
    <property type="entry name" value="(Phosphotyrosine protein) phosphatases II"/>
    <property type="match status" value="1"/>
</dbReference>
<evidence type="ECO:0000256" key="8">
    <source>
        <dbReference type="ARBA" id="ARBA00022912"/>
    </source>
</evidence>
<keyword evidence="9" id="KW-0539">Nucleus</keyword>
<comment type="catalytic activity">
    <reaction evidence="11">
        <text>O-phospho-L-threonyl-[protein] + H2O = L-threonyl-[protein] + phosphate</text>
        <dbReference type="Rhea" id="RHEA:47004"/>
        <dbReference type="Rhea" id="RHEA-COMP:11060"/>
        <dbReference type="Rhea" id="RHEA-COMP:11605"/>
        <dbReference type="ChEBI" id="CHEBI:15377"/>
        <dbReference type="ChEBI" id="CHEBI:30013"/>
        <dbReference type="ChEBI" id="CHEBI:43474"/>
        <dbReference type="ChEBI" id="CHEBI:61977"/>
        <dbReference type="EC" id="3.1.3.16"/>
    </reaction>
</comment>
<dbReference type="PROSITE" id="PS00383">
    <property type="entry name" value="TYR_PHOSPHATASE_1"/>
    <property type="match status" value="1"/>
</dbReference>
<dbReference type="InterPro" id="IPR016130">
    <property type="entry name" value="Tyr_Pase_AS"/>
</dbReference>
<sequence length="177" mass="20115">MLYETTHTKNHFFSISEYSTPPYNFSWIVEGCLAGMACPSNTSEIRYLVENGIGHLVTLSKDRIPPMDDDSIRNHIKWTVIPVVEFEPPTLDDMKKFIAICKEHQGKSAVGVHCRMGRGRTGVMLACYLVRFHGLSPDKAITEVRLKRPGSIETYQQEVAVKTYHDFLRSTAYKTDS</sequence>
<evidence type="ECO:0000256" key="7">
    <source>
        <dbReference type="ARBA" id="ARBA00022801"/>
    </source>
</evidence>
<dbReference type="InterPro" id="IPR003595">
    <property type="entry name" value="Tyr_Pase_cat"/>
</dbReference>
<evidence type="ECO:0000313" key="18">
    <source>
        <dbReference type="Proteomes" id="UP001152888"/>
    </source>
</evidence>
<comment type="similarity">
    <text evidence="3">Belongs to the protein-tyrosine phosphatase family. Non-receptor class dual specificity subfamily.</text>
</comment>
<dbReference type="PANTHER" id="PTHR23339">
    <property type="entry name" value="TYROSINE SPECIFIC PROTEIN PHOSPHATASE AND DUAL SPECIFICITY PROTEIN PHOSPHATASE"/>
    <property type="match status" value="1"/>
</dbReference>
<comment type="caution">
    <text evidence="17">The sequence shown here is derived from an EMBL/GenBank/DDBJ whole genome shotgun (WGS) entry which is preliminary data.</text>
</comment>
<protein>
    <recommendedName>
        <fullName evidence="13">Dual specificity protein phosphatase 23</fullName>
        <ecNumber evidence="5">3.1.3.16</ecNumber>
        <ecNumber evidence="4">3.1.3.48</ecNumber>
    </recommendedName>
    <alternativeName>
        <fullName evidence="14">Low molecular mass dual specificity phosphatase 3</fullName>
    </alternativeName>
</protein>
<dbReference type="InterPro" id="IPR050561">
    <property type="entry name" value="PTP"/>
</dbReference>
<evidence type="ECO:0000256" key="1">
    <source>
        <dbReference type="ARBA" id="ARBA00004123"/>
    </source>
</evidence>
<dbReference type="Gene3D" id="3.90.190.10">
    <property type="entry name" value="Protein tyrosine phosphatase superfamily"/>
    <property type="match status" value="1"/>
</dbReference>
<evidence type="ECO:0000256" key="3">
    <source>
        <dbReference type="ARBA" id="ARBA00008601"/>
    </source>
</evidence>
<name>A0A9P0KAI8_ACAOB</name>
<dbReference type="PROSITE" id="PS50056">
    <property type="entry name" value="TYR_PHOSPHATASE_2"/>
    <property type="match status" value="1"/>
</dbReference>
<evidence type="ECO:0000256" key="11">
    <source>
        <dbReference type="ARBA" id="ARBA00048336"/>
    </source>
</evidence>
<evidence type="ECO:0000256" key="6">
    <source>
        <dbReference type="ARBA" id="ARBA00022490"/>
    </source>
</evidence>
<evidence type="ECO:0000256" key="9">
    <source>
        <dbReference type="ARBA" id="ARBA00023242"/>
    </source>
</evidence>
<dbReference type="OrthoDB" id="19045at2759"/>
<evidence type="ECO:0000256" key="5">
    <source>
        <dbReference type="ARBA" id="ARBA00013081"/>
    </source>
</evidence>
<evidence type="ECO:0000256" key="2">
    <source>
        <dbReference type="ARBA" id="ARBA00004514"/>
    </source>
</evidence>
<dbReference type="InterPro" id="IPR000387">
    <property type="entry name" value="Tyr_Pase_dom"/>
</dbReference>
<evidence type="ECO:0000259" key="15">
    <source>
        <dbReference type="PROSITE" id="PS50054"/>
    </source>
</evidence>
<keyword evidence="6" id="KW-0963">Cytoplasm</keyword>
<dbReference type="EC" id="3.1.3.16" evidence="5"/>
<keyword evidence="7" id="KW-0378">Hydrolase</keyword>
<dbReference type="GO" id="GO:0004722">
    <property type="term" value="F:protein serine/threonine phosphatase activity"/>
    <property type="evidence" value="ECO:0007669"/>
    <property type="project" value="UniProtKB-EC"/>
</dbReference>
<dbReference type="CDD" id="cd14504">
    <property type="entry name" value="DUSP23"/>
    <property type="match status" value="1"/>
</dbReference>
<proteinExistence type="inferred from homology"/>
<gene>
    <name evidence="17" type="ORF">ACAOBT_LOCUS9093</name>
</gene>
<evidence type="ECO:0000256" key="12">
    <source>
        <dbReference type="ARBA" id="ARBA00053915"/>
    </source>
</evidence>
<feature type="domain" description="Tyrosine-protein phosphatase" evidence="15">
    <location>
        <begin position="24"/>
        <end position="173"/>
    </location>
</feature>
<dbReference type="GO" id="GO:0004725">
    <property type="term" value="F:protein tyrosine phosphatase activity"/>
    <property type="evidence" value="ECO:0007669"/>
    <property type="project" value="UniProtKB-EC"/>
</dbReference>
<accession>A0A9P0KAI8</accession>
<dbReference type="Pfam" id="PF22784">
    <property type="entry name" value="PTP-SAK"/>
    <property type="match status" value="1"/>
</dbReference>
<reference evidence="17" key="1">
    <citation type="submission" date="2022-03" db="EMBL/GenBank/DDBJ databases">
        <authorList>
            <person name="Sayadi A."/>
        </authorList>
    </citation>
    <scope>NUCLEOTIDE SEQUENCE</scope>
</reference>
<dbReference type="PROSITE" id="PS50054">
    <property type="entry name" value="TYR_PHOSPHATASE_DUAL"/>
    <property type="match status" value="1"/>
</dbReference>
<keyword evidence="8" id="KW-0904">Protein phosphatase</keyword>
<organism evidence="17 18">
    <name type="scientific">Acanthoscelides obtectus</name>
    <name type="common">Bean weevil</name>
    <name type="synonym">Bruchus obtectus</name>
    <dbReference type="NCBI Taxonomy" id="200917"/>
    <lineage>
        <taxon>Eukaryota</taxon>
        <taxon>Metazoa</taxon>
        <taxon>Ecdysozoa</taxon>
        <taxon>Arthropoda</taxon>
        <taxon>Hexapoda</taxon>
        <taxon>Insecta</taxon>
        <taxon>Pterygota</taxon>
        <taxon>Neoptera</taxon>
        <taxon>Endopterygota</taxon>
        <taxon>Coleoptera</taxon>
        <taxon>Polyphaga</taxon>
        <taxon>Cucujiformia</taxon>
        <taxon>Chrysomeloidea</taxon>
        <taxon>Chrysomelidae</taxon>
        <taxon>Bruchinae</taxon>
        <taxon>Bruchini</taxon>
        <taxon>Acanthoscelides</taxon>
    </lineage>
</organism>
<dbReference type="GO" id="GO:0005829">
    <property type="term" value="C:cytosol"/>
    <property type="evidence" value="ECO:0007669"/>
    <property type="project" value="UniProtKB-SubCell"/>
</dbReference>